<dbReference type="AlphaFoldDB" id="A0AAD3RGX6"/>
<evidence type="ECO:0000313" key="1">
    <source>
        <dbReference type="EMBL" id="GLD67620.1"/>
    </source>
</evidence>
<sequence>MVTHQQGWDPCHPCANDVYWSTAQDSTSCSPALLMLGREIWTLAEIMLGKPSDLPVDPDYARRIQDLLESAHKVTRGQLLRARARQRRNYDM</sequence>
<accession>A0AAD3RGX6</accession>
<name>A0AAD3RGX6_LATJO</name>
<organism evidence="1 2">
    <name type="scientific">Lates japonicus</name>
    <name type="common">Japanese lates</name>
    <dbReference type="NCBI Taxonomy" id="270547"/>
    <lineage>
        <taxon>Eukaryota</taxon>
        <taxon>Metazoa</taxon>
        <taxon>Chordata</taxon>
        <taxon>Craniata</taxon>
        <taxon>Vertebrata</taxon>
        <taxon>Euteleostomi</taxon>
        <taxon>Actinopterygii</taxon>
        <taxon>Neopterygii</taxon>
        <taxon>Teleostei</taxon>
        <taxon>Neoteleostei</taxon>
        <taxon>Acanthomorphata</taxon>
        <taxon>Carangaria</taxon>
        <taxon>Carangaria incertae sedis</taxon>
        <taxon>Centropomidae</taxon>
        <taxon>Lates</taxon>
    </lineage>
</organism>
<reference evidence="1" key="1">
    <citation type="submission" date="2022-08" db="EMBL/GenBank/DDBJ databases">
        <title>Genome sequencing of akame (Lates japonicus).</title>
        <authorList>
            <person name="Hashiguchi Y."/>
            <person name="Takahashi H."/>
        </authorList>
    </citation>
    <scope>NUCLEOTIDE SEQUENCE</scope>
    <source>
        <strain evidence="1">Kochi</strain>
    </source>
</reference>
<proteinExistence type="predicted"/>
<comment type="caution">
    <text evidence="1">The sequence shown here is derived from an EMBL/GenBank/DDBJ whole genome shotgun (WGS) entry which is preliminary data.</text>
</comment>
<evidence type="ECO:0000313" key="2">
    <source>
        <dbReference type="Proteomes" id="UP001279410"/>
    </source>
</evidence>
<dbReference type="Proteomes" id="UP001279410">
    <property type="component" value="Unassembled WGS sequence"/>
</dbReference>
<keyword evidence="2" id="KW-1185">Reference proteome</keyword>
<gene>
    <name evidence="1" type="ORF">AKAME5_001895600</name>
</gene>
<dbReference type="EMBL" id="BRZM01000115">
    <property type="protein sequence ID" value="GLD67620.1"/>
    <property type="molecule type" value="Genomic_DNA"/>
</dbReference>
<protein>
    <submittedName>
        <fullName evidence="1">Uncharacterized protein</fullName>
    </submittedName>
</protein>